<dbReference type="GO" id="GO:0016740">
    <property type="term" value="F:transferase activity"/>
    <property type="evidence" value="ECO:0007669"/>
    <property type="project" value="UniProtKB-KW"/>
</dbReference>
<comment type="caution">
    <text evidence="1">The sequence shown here is derived from an EMBL/GenBank/DDBJ whole genome shotgun (WGS) entry which is preliminary data.</text>
</comment>
<protein>
    <submittedName>
        <fullName evidence="1">Glycosyl transferase family 2</fullName>
    </submittedName>
</protein>
<dbReference type="InterPro" id="IPR029044">
    <property type="entry name" value="Nucleotide-diphossugar_trans"/>
</dbReference>
<organism evidence="1 2">
    <name type="scientific">Acidiphilium rubrum</name>
    <dbReference type="NCBI Taxonomy" id="526"/>
    <lineage>
        <taxon>Bacteria</taxon>
        <taxon>Pseudomonadati</taxon>
        <taxon>Pseudomonadota</taxon>
        <taxon>Alphaproteobacteria</taxon>
        <taxon>Acetobacterales</taxon>
        <taxon>Acidocellaceae</taxon>
        <taxon>Acidiphilium</taxon>
    </lineage>
</organism>
<dbReference type="RefSeq" id="WP_029311571.1">
    <property type="nucleotide sequence ID" value="NZ_FTNE01000003.1"/>
</dbReference>
<dbReference type="OrthoDB" id="835336at2"/>
<sequence>MKPLAIVTKFYNEPAYLPLWLGHYGRQVGLANCYLLDHGTDDGSARALGAANVIRLIRSPQDDYHHLRVIKTMCAELLTRYRYVLHVDLDEFVVADPAAYASLANYAARCESELISMIGLELQHIPDREAPLDPSQPILAQRRHVWFNSALCKPNFTRGPLGWSPGFHCMKADTVFDDLYLFHLRYVDRDIGLQRLHRSRSQPWSHPDQASHQRLTDERWLAILHGFASPDRLSDITAERQSAPLRAHLDRVIESRAGRETQDYRIDLSIHSPELWRTADRFSTIF</sequence>
<dbReference type="Proteomes" id="UP000186308">
    <property type="component" value="Unassembled WGS sequence"/>
</dbReference>
<accession>A0A8G2FFB2</accession>
<dbReference type="SUPFAM" id="SSF53448">
    <property type="entry name" value="Nucleotide-diphospho-sugar transferases"/>
    <property type="match status" value="1"/>
</dbReference>
<evidence type="ECO:0000313" key="2">
    <source>
        <dbReference type="Proteomes" id="UP000186308"/>
    </source>
</evidence>
<keyword evidence="2" id="KW-1185">Reference proteome</keyword>
<dbReference type="EMBL" id="FTNE01000003">
    <property type="protein sequence ID" value="SIQ27437.1"/>
    <property type="molecule type" value="Genomic_DNA"/>
</dbReference>
<evidence type="ECO:0000313" key="1">
    <source>
        <dbReference type="EMBL" id="SIQ27437.1"/>
    </source>
</evidence>
<reference evidence="1 2" key="1">
    <citation type="submission" date="2017-01" db="EMBL/GenBank/DDBJ databases">
        <authorList>
            <person name="Varghese N."/>
            <person name="Submissions S."/>
        </authorList>
    </citation>
    <scope>NUCLEOTIDE SEQUENCE [LARGE SCALE GENOMIC DNA]</scope>
    <source>
        <strain evidence="1 2">ATCC 35905</strain>
    </source>
</reference>
<dbReference type="Pfam" id="PF13704">
    <property type="entry name" value="Glyco_tranf_2_4"/>
    <property type="match status" value="1"/>
</dbReference>
<gene>
    <name evidence="1" type="ORF">SAMN05421828_10345</name>
</gene>
<proteinExistence type="predicted"/>
<keyword evidence="1" id="KW-0808">Transferase</keyword>
<name>A0A8G2FFB2_ACIRU</name>
<dbReference type="AlphaFoldDB" id="A0A8G2FFB2"/>